<dbReference type="InterPro" id="IPR050560">
    <property type="entry name" value="MYB_TF"/>
</dbReference>
<keyword evidence="4" id="KW-0238">DNA-binding</keyword>
<dbReference type="SMART" id="SM00717">
    <property type="entry name" value="SANT"/>
    <property type="match status" value="3"/>
</dbReference>
<evidence type="ECO:0000256" key="6">
    <source>
        <dbReference type="ARBA" id="ARBA00023242"/>
    </source>
</evidence>
<evidence type="ECO:0000256" key="4">
    <source>
        <dbReference type="ARBA" id="ARBA00023125"/>
    </source>
</evidence>
<dbReference type="Gene3D" id="1.10.10.60">
    <property type="entry name" value="Homeodomain-like"/>
    <property type="match status" value="3"/>
</dbReference>
<reference evidence="9 10" key="1">
    <citation type="journal article" date="2011" name="Proc. Natl. Acad. Sci. U.S.A.">
        <title>Niche of harmful alga Aureococcus anophagefferens revealed through ecogenomics.</title>
        <authorList>
            <person name="Gobler C.J."/>
            <person name="Berry D.L."/>
            <person name="Dyhrman S.T."/>
            <person name="Wilhelm S.W."/>
            <person name="Salamov A."/>
            <person name="Lobanov A.V."/>
            <person name="Zhang Y."/>
            <person name="Collier J.L."/>
            <person name="Wurch L.L."/>
            <person name="Kustka A.B."/>
            <person name="Dill B.D."/>
            <person name="Shah M."/>
            <person name="VerBerkmoes N.C."/>
            <person name="Kuo A."/>
            <person name="Terry A."/>
            <person name="Pangilinan J."/>
            <person name="Lindquist E.A."/>
            <person name="Lucas S."/>
            <person name="Paulsen I.T."/>
            <person name="Hattenrath-Lehmann T.K."/>
            <person name="Talmage S.C."/>
            <person name="Walker E.A."/>
            <person name="Koch F."/>
            <person name="Burson A.M."/>
            <person name="Marcoval M.A."/>
            <person name="Tang Y.Z."/>
            <person name="Lecleir G.R."/>
            <person name="Coyne K.J."/>
            <person name="Berg G.M."/>
            <person name="Bertrand E.M."/>
            <person name="Saito M.A."/>
            <person name="Gladyshev V.N."/>
            <person name="Grigoriev I.V."/>
        </authorList>
    </citation>
    <scope>NUCLEOTIDE SEQUENCE [LARGE SCALE GENOMIC DNA]</scope>
    <source>
        <strain evidence="10">CCMP 1984</strain>
    </source>
</reference>
<dbReference type="GeneID" id="20229147"/>
<dbReference type="EMBL" id="GL833128">
    <property type="protein sequence ID" value="EGB08368.1"/>
    <property type="molecule type" value="Genomic_DNA"/>
</dbReference>
<dbReference type="CDD" id="cd00167">
    <property type="entry name" value="SANT"/>
    <property type="match status" value="3"/>
</dbReference>
<feature type="domain" description="HTH myb-type" evidence="8">
    <location>
        <begin position="52"/>
        <end position="100"/>
    </location>
</feature>
<dbReference type="AlphaFoldDB" id="F0Y9B4"/>
<feature type="domain" description="HTH myb-type" evidence="8">
    <location>
        <begin position="1"/>
        <end position="50"/>
    </location>
</feature>
<proteinExistence type="predicted"/>
<dbReference type="PANTHER" id="PTHR45614:SF232">
    <property type="entry name" value="TRANSCRIPTION FACTOR MYB3R-2"/>
    <property type="match status" value="1"/>
</dbReference>
<dbReference type="GO" id="GO:0005634">
    <property type="term" value="C:nucleus"/>
    <property type="evidence" value="ECO:0007669"/>
    <property type="project" value="UniProtKB-SubCell"/>
</dbReference>
<organism evidence="10">
    <name type="scientific">Aureococcus anophagefferens</name>
    <name type="common">Harmful bloom alga</name>
    <dbReference type="NCBI Taxonomy" id="44056"/>
    <lineage>
        <taxon>Eukaryota</taxon>
        <taxon>Sar</taxon>
        <taxon>Stramenopiles</taxon>
        <taxon>Ochrophyta</taxon>
        <taxon>Pelagophyceae</taxon>
        <taxon>Pelagomonadales</taxon>
        <taxon>Pelagomonadaceae</taxon>
        <taxon>Aureococcus</taxon>
    </lineage>
</organism>
<evidence type="ECO:0000313" key="10">
    <source>
        <dbReference type="Proteomes" id="UP000002729"/>
    </source>
</evidence>
<evidence type="ECO:0000256" key="2">
    <source>
        <dbReference type="ARBA" id="ARBA00022737"/>
    </source>
</evidence>
<dbReference type="RefSeq" id="XP_009036871.1">
    <property type="nucleotide sequence ID" value="XM_009038623.1"/>
</dbReference>
<gene>
    <name evidence="9" type="ORF">AURANDRAFT_7821</name>
</gene>
<dbReference type="PROSITE" id="PS51294">
    <property type="entry name" value="HTH_MYB"/>
    <property type="match status" value="3"/>
</dbReference>
<feature type="domain" description="Myb-like" evidence="7">
    <location>
        <begin position="47"/>
        <end position="100"/>
    </location>
</feature>
<dbReference type="Pfam" id="PF00249">
    <property type="entry name" value="Myb_DNA-binding"/>
    <property type="match status" value="3"/>
</dbReference>
<dbReference type="KEGG" id="aaf:AURANDRAFT_7821"/>
<comment type="subcellular location">
    <subcellularLocation>
        <location evidence="1">Nucleus</location>
    </subcellularLocation>
</comment>
<evidence type="ECO:0000313" key="9">
    <source>
        <dbReference type="EMBL" id="EGB08368.1"/>
    </source>
</evidence>
<evidence type="ECO:0000259" key="8">
    <source>
        <dbReference type="PROSITE" id="PS51294"/>
    </source>
</evidence>
<dbReference type="FunFam" id="1.10.10.60:FF:000010">
    <property type="entry name" value="Transcriptional activator Myb isoform A"/>
    <property type="match status" value="1"/>
</dbReference>
<protein>
    <submittedName>
        <fullName evidence="9">Uncharacterized protein</fullName>
    </submittedName>
</protein>
<dbReference type="PANTHER" id="PTHR45614">
    <property type="entry name" value="MYB PROTEIN-RELATED"/>
    <property type="match status" value="1"/>
</dbReference>
<dbReference type="InterPro" id="IPR017930">
    <property type="entry name" value="Myb_dom"/>
</dbReference>
<keyword evidence="6" id="KW-0539">Nucleus</keyword>
<dbReference type="PROSITE" id="PS50090">
    <property type="entry name" value="MYB_LIKE"/>
    <property type="match status" value="3"/>
</dbReference>
<name>F0Y9B4_AURAN</name>
<dbReference type="InterPro" id="IPR009057">
    <property type="entry name" value="Homeodomain-like_sf"/>
</dbReference>
<dbReference type="SUPFAM" id="SSF46689">
    <property type="entry name" value="Homeodomain-like"/>
    <property type="match status" value="2"/>
</dbReference>
<dbReference type="OrthoDB" id="2143914at2759"/>
<feature type="domain" description="HTH myb-type" evidence="8">
    <location>
        <begin position="101"/>
        <end position="154"/>
    </location>
</feature>
<sequence length="154" mass="18061">KWTEEEDNRLREIVETFGAKNWKRLAMLLGNVRSDVQCLHRWNKVLRPGLSKGPWTADEDKIVKDMVLRHGAGNIKWSVIAAQLPGRIGKQCRERWFNHLDPEIKKGDWTPEEDNILFETQRVHGNRWSEIAKLLPGRTENAVKNRWNSSARKR</sequence>
<keyword evidence="3" id="KW-0805">Transcription regulation</keyword>
<keyword evidence="2" id="KW-0677">Repeat</keyword>
<dbReference type="GO" id="GO:0000978">
    <property type="term" value="F:RNA polymerase II cis-regulatory region sequence-specific DNA binding"/>
    <property type="evidence" value="ECO:0007669"/>
    <property type="project" value="TreeGrafter"/>
</dbReference>
<dbReference type="FunFam" id="1.10.10.60:FF:000016">
    <property type="entry name" value="Transcriptional activator Myb isoform A"/>
    <property type="match status" value="1"/>
</dbReference>
<feature type="domain" description="Myb-like" evidence="7">
    <location>
        <begin position="101"/>
        <end position="151"/>
    </location>
</feature>
<dbReference type="Proteomes" id="UP000002729">
    <property type="component" value="Unassembled WGS sequence"/>
</dbReference>
<feature type="non-terminal residue" evidence="9">
    <location>
        <position position="1"/>
    </location>
</feature>
<dbReference type="InParanoid" id="F0Y9B4"/>
<keyword evidence="10" id="KW-1185">Reference proteome</keyword>
<accession>F0Y9B4</accession>
<evidence type="ECO:0000256" key="3">
    <source>
        <dbReference type="ARBA" id="ARBA00023015"/>
    </source>
</evidence>
<feature type="non-terminal residue" evidence="9">
    <location>
        <position position="154"/>
    </location>
</feature>
<dbReference type="GO" id="GO:0000981">
    <property type="term" value="F:DNA-binding transcription factor activity, RNA polymerase II-specific"/>
    <property type="evidence" value="ECO:0007669"/>
    <property type="project" value="TreeGrafter"/>
</dbReference>
<keyword evidence="5" id="KW-0804">Transcription</keyword>
<evidence type="ECO:0000256" key="5">
    <source>
        <dbReference type="ARBA" id="ARBA00023163"/>
    </source>
</evidence>
<dbReference type="InterPro" id="IPR001005">
    <property type="entry name" value="SANT/Myb"/>
</dbReference>
<feature type="domain" description="Myb-like" evidence="7">
    <location>
        <begin position="1"/>
        <end position="46"/>
    </location>
</feature>
<evidence type="ECO:0000256" key="1">
    <source>
        <dbReference type="ARBA" id="ARBA00004123"/>
    </source>
</evidence>
<dbReference type="OMA" id="RTAIGCH"/>
<dbReference type="eggNOG" id="KOG0048">
    <property type="taxonomic scope" value="Eukaryota"/>
</dbReference>
<evidence type="ECO:0000259" key="7">
    <source>
        <dbReference type="PROSITE" id="PS50090"/>
    </source>
</evidence>